<keyword evidence="1 7" id="KW-0436">Ligase</keyword>
<keyword evidence="2" id="KW-0479">Metal-binding</keyword>
<keyword evidence="3 7" id="KW-0547">Nucleotide-binding</keyword>
<dbReference type="InterPro" id="IPR022380">
    <property type="entry name" value="Glu-Q_tRNA(Asp)_Synthase"/>
</dbReference>
<dbReference type="InterPro" id="IPR020058">
    <property type="entry name" value="Glu/Gln-tRNA-synth_Ib_cat-dom"/>
</dbReference>
<dbReference type="InterPro" id="IPR049940">
    <property type="entry name" value="GluQ/Sye"/>
</dbReference>
<gene>
    <name evidence="7" type="primary">gluQ</name>
    <name evidence="10" type="ORF">HNQ52_002026</name>
</gene>
<feature type="binding site" evidence="7">
    <location>
        <position position="171"/>
    </location>
    <ligand>
        <name>L-glutamate</name>
        <dbReference type="ChEBI" id="CHEBI:29985"/>
    </ligand>
</feature>
<dbReference type="AlphaFoldDB" id="A0A7W8D5V0"/>
<dbReference type="Gene3D" id="3.90.800.10">
    <property type="entry name" value="Glutamyl-tRNA Synthetase, Domain 3"/>
    <property type="match status" value="1"/>
</dbReference>
<evidence type="ECO:0000256" key="4">
    <source>
        <dbReference type="ARBA" id="ARBA00022833"/>
    </source>
</evidence>
<dbReference type="Proteomes" id="UP000521199">
    <property type="component" value="Unassembled WGS sequence"/>
</dbReference>
<evidence type="ECO:0000259" key="9">
    <source>
        <dbReference type="Pfam" id="PF00749"/>
    </source>
</evidence>
<protein>
    <recommendedName>
        <fullName evidence="7">Glutamyl-Q tRNA(Asp) synthetase</fullName>
        <shortName evidence="7">Glu-Q-RSs</shortName>
        <ecNumber evidence="7">6.1.1.-</ecNumber>
    </recommendedName>
</protein>
<comment type="similarity">
    <text evidence="7">Belongs to the class-I aminoacyl-tRNA synthetase family. GluQ subfamily.</text>
</comment>
<evidence type="ECO:0000256" key="8">
    <source>
        <dbReference type="RuleBase" id="RU363037"/>
    </source>
</evidence>
<evidence type="ECO:0000313" key="11">
    <source>
        <dbReference type="Proteomes" id="UP000521199"/>
    </source>
</evidence>
<name>A0A7W8D5V0_9GAMM</name>
<keyword evidence="11" id="KW-1185">Reference proteome</keyword>
<dbReference type="EMBL" id="JACHHP010000003">
    <property type="protein sequence ID" value="MBB5208484.1"/>
    <property type="molecule type" value="Genomic_DNA"/>
</dbReference>
<dbReference type="PANTHER" id="PTHR43311:SF1">
    <property type="entry name" value="GLUTAMYL-Q TRNA(ASP) SYNTHETASE"/>
    <property type="match status" value="1"/>
</dbReference>
<evidence type="ECO:0000256" key="1">
    <source>
        <dbReference type="ARBA" id="ARBA00022598"/>
    </source>
</evidence>
<dbReference type="EC" id="6.1.1.-" evidence="7"/>
<comment type="caution">
    <text evidence="10">The sequence shown here is derived from an EMBL/GenBank/DDBJ whole genome shotgun (WGS) entry which is preliminary data.</text>
</comment>
<dbReference type="NCBIfam" id="NF004314">
    <property type="entry name" value="PRK05710.1-3"/>
    <property type="match status" value="1"/>
</dbReference>
<dbReference type="GO" id="GO:0006400">
    <property type="term" value="P:tRNA modification"/>
    <property type="evidence" value="ECO:0007669"/>
    <property type="project" value="InterPro"/>
</dbReference>
<keyword evidence="5 7" id="KW-0067">ATP-binding</keyword>
<dbReference type="SUPFAM" id="SSF52374">
    <property type="entry name" value="Nucleotidylyl transferase"/>
    <property type="match status" value="1"/>
</dbReference>
<proteinExistence type="inferred from homology"/>
<keyword evidence="6 7" id="KW-0030">Aminoacyl-tRNA synthetase</keyword>
<dbReference type="Pfam" id="PF00749">
    <property type="entry name" value="tRNA-synt_1c"/>
    <property type="match status" value="1"/>
</dbReference>
<evidence type="ECO:0000256" key="5">
    <source>
        <dbReference type="ARBA" id="ARBA00022840"/>
    </source>
</evidence>
<organism evidence="10 11">
    <name type="scientific">Chiayiivirga flava</name>
    <dbReference type="NCBI Taxonomy" id="659595"/>
    <lineage>
        <taxon>Bacteria</taxon>
        <taxon>Pseudomonadati</taxon>
        <taxon>Pseudomonadota</taxon>
        <taxon>Gammaproteobacteria</taxon>
        <taxon>Lysobacterales</taxon>
        <taxon>Lysobacteraceae</taxon>
        <taxon>Chiayiivirga</taxon>
    </lineage>
</organism>
<comment type="caution">
    <text evidence="7">Lacks conserved residue(s) required for the propagation of feature annotation.</text>
</comment>
<evidence type="ECO:0000313" key="10">
    <source>
        <dbReference type="EMBL" id="MBB5208484.1"/>
    </source>
</evidence>
<dbReference type="GO" id="GO:0004818">
    <property type="term" value="F:glutamate-tRNA ligase activity"/>
    <property type="evidence" value="ECO:0007669"/>
    <property type="project" value="TreeGrafter"/>
</dbReference>
<evidence type="ECO:0000256" key="7">
    <source>
        <dbReference type="HAMAP-Rule" id="MF_01428"/>
    </source>
</evidence>
<dbReference type="GO" id="GO:0005829">
    <property type="term" value="C:cytosol"/>
    <property type="evidence" value="ECO:0007669"/>
    <property type="project" value="TreeGrafter"/>
</dbReference>
<keyword evidence="4" id="KW-0862">Zinc</keyword>
<keyword evidence="8" id="KW-0648">Protein biosynthesis</keyword>
<evidence type="ECO:0000256" key="6">
    <source>
        <dbReference type="ARBA" id="ARBA00023146"/>
    </source>
</evidence>
<feature type="short sequence motif" description="'KMSKS' region" evidence="7">
    <location>
        <begin position="227"/>
        <end position="231"/>
    </location>
</feature>
<comment type="function">
    <text evidence="7">Catalyzes the tRNA-independent activation of glutamate in presence of ATP and the subsequent transfer of glutamate onto a tRNA(Asp). Glutamate is transferred on the 2-amino-5-(4,5-dihydroxy-2-cyclopenten-1-yl) moiety of the queuosine in the wobble position of the QUC anticodon.</text>
</comment>
<evidence type="ECO:0000256" key="3">
    <source>
        <dbReference type="ARBA" id="ARBA00022741"/>
    </source>
</evidence>
<dbReference type="GO" id="GO:0005524">
    <property type="term" value="F:ATP binding"/>
    <property type="evidence" value="ECO:0007669"/>
    <property type="project" value="UniProtKB-KW"/>
</dbReference>
<feature type="binding site" evidence="7">
    <location>
        <begin position="10"/>
        <end position="14"/>
    </location>
    <ligand>
        <name>L-glutamate</name>
        <dbReference type="ChEBI" id="CHEBI:29985"/>
    </ligand>
</feature>
<dbReference type="PRINTS" id="PR00987">
    <property type="entry name" value="TRNASYNTHGLU"/>
</dbReference>
<dbReference type="Gene3D" id="3.40.50.620">
    <property type="entry name" value="HUPs"/>
    <property type="match status" value="1"/>
</dbReference>
<feature type="binding site" evidence="7">
    <location>
        <position position="189"/>
    </location>
    <ligand>
        <name>L-glutamate</name>
        <dbReference type="ChEBI" id="CHEBI:29985"/>
    </ligand>
</feature>
<evidence type="ECO:0000256" key="2">
    <source>
        <dbReference type="ARBA" id="ARBA00022723"/>
    </source>
</evidence>
<feature type="binding site" evidence="7">
    <location>
        <position position="230"/>
    </location>
    <ligand>
        <name>ATP</name>
        <dbReference type="ChEBI" id="CHEBI:30616"/>
    </ligand>
</feature>
<feature type="short sequence motif" description="'HIGH' region" evidence="7">
    <location>
        <begin position="13"/>
        <end position="23"/>
    </location>
</feature>
<dbReference type="GO" id="GO:0008270">
    <property type="term" value="F:zinc ion binding"/>
    <property type="evidence" value="ECO:0007669"/>
    <property type="project" value="InterPro"/>
</dbReference>
<dbReference type="HAMAP" id="MF_01428">
    <property type="entry name" value="Glu_Q_tRNA_synth"/>
    <property type="match status" value="1"/>
</dbReference>
<dbReference type="InterPro" id="IPR014729">
    <property type="entry name" value="Rossmann-like_a/b/a_fold"/>
</dbReference>
<accession>A0A7W8D5V0</accession>
<dbReference type="InterPro" id="IPR000924">
    <property type="entry name" value="Glu/Gln-tRNA-synth"/>
</dbReference>
<dbReference type="GO" id="GO:0006424">
    <property type="term" value="P:glutamyl-tRNA aminoacylation"/>
    <property type="evidence" value="ECO:0007669"/>
    <property type="project" value="InterPro"/>
</dbReference>
<sequence>MSGPAGYRGRFAPSPTGALHFGSLLAAFASWLRARQAAGTWLVRIEDLDPPREIPGAADGQIDTLRDFGFESDEPVLRQSTRGALYDAELQRLRAAGLAFDCRCSRSDLAAGDGIHRACVAGDVQRAAAIRARVPDIGIGFDDLLQGPQRQALGREVGDFVLRRVEGYYAYQLAVVVDDAAQGITEVVRGADLLDSTARQIWLQRALGYPTPAYLHLPLALDAAGAKLGKSLHALPLDREHRIDALCMAWRFLGQAPEAVLGATSVDALLQRAIRHFDPARIPRANRSAVAS</sequence>
<feature type="domain" description="Glutamyl/glutaminyl-tRNA synthetase class Ib catalytic" evidence="9">
    <location>
        <begin position="8"/>
        <end position="230"/>
    </location>
</feature>
<dbReference type="RefSeq" id="WP_183961010.1">
    <property type="nucleotide sequence ID" value="NZ_JACHHP010000003.1"/>
</dbReference>
<dbReference type="NCBIfam" id="TIGR03838">
    <property type="entry name" value="queuosine_YadB"/>
    <property type="match status" value="1"/>
</dbReference>
<dbReference type="PANTHER" id="PTHR43311">
    <property type="entry name" value="GLUTAMATE--TRNA LIGASE"/>
    <property type="match status" value="1"/>
</dbReference>
<reference evidence="10 11" key="1">
    <citation type="submission" date="2020-08" db="EMBL/GenBank/DDBJ databases">
        <title>Genomic Encyclopedia of Type Strains, Phase IV (KMG-IV): sequencing the most valuable type-strain genomes for metagenomic binning, comparative biology and taxonomic classification.</title>
        <authorList>
            <person name="Goeker M."/>
        </authorList>
    </citation>
    <scope>NUCLEOTIDE SEQUENCE [LARGE SCALE GENOMIC DNA]</scope>
    <source>
        <strain evidence="10 11">DSM 24163</strain>
    </source>
</reference>
<feature type="binding site" evidence="7">
    <location>
        <position position="46"/>
    </location>
    <ligand>
        <name>L-glutamate</name>
        <dbReference type="ChEBI" id="CHEBI:29985"/>
    </ligand>
</feature>